<dbReference type="EMBL" id="LS991949">
    <property type="protein sequence ID" value="SYV90385.1"/>
    <property type="molecule type" value="Genomic_DNA"/>
</dbReference>
<evidence type="ECO:0000313" key="2">
    <source>
        <dbReference type="Proteomes" id="UP000259864"/>
    </source>
</evidence>
<proteinExistence type="predicted"/>
<dbReference type="Pfam" id="PF03382">
    <property type="entry name" value="DUF285"/>
    <property type="match status" value="1"/>
</dbReference>
<sequence length="172" mass="19929">MLVEEIKKQITRPDSKSLIKLADQSKLRERPKKGVPNQKLELSVGKVKLTLEFGDVKEGKQATKYVDEHGQIKETFDKDLENHKIKKIVQIGYYEHEDNHDGNKLHIRAVPLPKIIEEVPAELPKEITSTRSMFYGTETFNQDISGWDTSNLETIDQMFMDSKKFNIDISKW</sequence>
<accession>A0A3B0P610</accession>
<dbReference type="InterPro" id="IPR005046">
    <property type="entry name" value="DUF285"/>
</dbReference>
<dbReference type="KEGG" id="mala:NCTC10135_00909"/>
<organism evidence="1 2">
    <name type="scientific">Metamycoplasma alkalescens</name>
    <dbReference type="NCBI Taxonomy" id="45363"/>
    <lineage>
        <taxon>Bacteria</taxon>
        <taxon>Bacillati</taxon>
        <taxon>Mycoplasmatota</taxon>
        <taxon>Mycoplasmoidales</taxon>
        <taxon>Metamycoplasmataceae</taxon>
        <taxon>Metamycoplasma</taxon>
    </lineage>
</organism>
<evidence type="ECO:0000313" key="1">
    <source>
        <dbReference type="EMBL" id="SYV90385.1"/>
    </source>
</evidence>
<reference evidence="2" key="1">
    <citation type="submission" date="2018-06" db="EMBL/GenBank/DDBJ databases">
        <authorList>
            <consortium name="Pathogen Informatics"/>
        </authorList>
    </citation>
    <scope>NUCLEOTIDE SEQUENCE [LARGE SCALE GENOMIC DNA]</scope>
    <source>
        <strain evidence="2">NCTC10135</strain>
    </source>
</reference>
<feature type="non-terminal residue" evidence="1">
    <location>
        <position position="172"/>
    </location>
</feature>
<dbReference type="AlphaFoldDB" id="A0A3B0P610"/>
<protein>
    <submittedName>
        <fullName evidence="1">Mycoplasma protein of uncharacterized function, DUF285</fullName>
    </submittedName>
</protein>
<name>A0A3B0P610_9BACT</name>
<gene>
    <name evidence="1" type="ORF">NCTC10135_00909</name>
</gene>
<dbReference type="Proteomes" id="UP000259864">
    <property type="component" value="Chromosome 1"/>
</dbReference>